<dbReference type="EMBL" id="KF623294">
    <property type="protein sequence ID" value="AGX01867.1"/>
    <property type="molecule type" value="Genomic_DNA"/>
</dbReference>
<keyword evidence="2" id="KW-1185">Reference proteome</keyword>
<accession>W8CZF4</accession>
<name>W8CZF4_9CAUD</name>
<dbReference type="Proteomes" id="UP000204235">
    <property type="component" value="Segment"/>
</dbReference>
<organism evidence="1 2">
    <name type="scientific">Erwinia phage PhiEaH1</name>
    <dbReference type="NCBI Taxonomy" id="1401669"/>
    <lineage>
        <taxon>Viruses</taxon>
        <taxon>Duplodnaviria</taxon>
        <taxon>Heunggongvirae</taxon>
        <taxon>Uroviricota</taxon>
        <taxon>Caudoviricetes</taxon>
        <taxon>Chimalliviridae</taxon>
        <taxon>Iapetusvirus</taxon>
        <taxon>Iapetusvirus EaH1</taxon>
    </lineage>
</organism>
<sequence>MTELEITDFYRRFGVKAVGNLGMPRLFDLENWAAPKNAVYHYIPQSMADFGPDINFFPVRLSNKKPYLLSVDTLGELNSLEGNVRRIGSVNLTNLIRTYLRKHPEFRRVDNWERVLQDRKVPIMFNYGLAPLQYKYAPLPLTRLYRFKNMMRSVYGNIAKVVGESDRNHFIIVRLPEKIPLRMHLNRAIESMSLAQIFAPLSHSLQDTLQDHRQNREEQEFDTYGEFFRAAHPELYADDDTGLESFDETPLDTDMELHFNVGDSIAMESGVSVEEMSRMTLGLFENDTQLLIADMWKWLSDNRADSLMGLIPEEHLDKVNLVFTESGKFSVLNLGRMNGFREDKEQGKQGLGFSALSKNFSVYLSSMTALRSVADPARVLESIPDNTEDEPVALAVTGDSGENTVQAEVSSDPTTGIAPTVNPGQTLGAAGAGKKLTVKSVLGKTNEPVKQPHSVSIPVEVEEDVQVPVMVNNTDPLVAGIDAQTQELLSQGVLSVAERRRFLKMAERYKELPAPFDDGTSKTLAEFMDIPHGKLWDFKPRKIPDNEHVPDKSMLESTLMDYDPVYIKEVFHKDTARMVMHFQKAGFAITQYDVERNTDALNDLNSYVLKFNPVSGISTPVKFQLPVIQESGKYMVGGVKYYMRKLRTDKPIRKIADNQVSLSTYYPNKLMVMRSGKKVDNYGTWLTDGMRANILSESATIEKVVYGKSYAPQQPVPRTYSAVAMEFVEFQTKGYQFFFDYPNIMNNFGATPKSNDYVPVAKALKGNGLLYMDHNGYLYNGLGPEMKTIGSFAEFVGMYPAKEPTEIATVTVLGEEVPLAAVLTYLVGIKGLTEMIGGPDRRRVKGTKRDTTDKEFEIAFEDEIWVFPKNGTTRSLVWGSLSAWRRGLRSMPMSDFDSRDSFFPLFNEYGLNARHLREIDLLDKLFIDPISADVLRQMKEPDNFVPLLIKAAHYLVTDEYPDDQSADYALYKGYERMNGAVYRSICKSVRQYASHPNRGKAAVDVNPFDVLMSIQQDPSVSLVEESNPIHNLKEKESVTYSGVGGRSKRSMVRRTRAFHPTDVGTRSEATVDSGDVGINFSLSANPNLTSLRGTTVGLDAAETGTARMLSTSALVSPFATYDDPKRVNFISIQQDHAVATVGTEISPIRTGYERVMAHRVDDLFAKTAKSAGKITEKTDEYVVITYDDPKLGEERIEIGRRFGTVTGKCFPHDLVCDLEVGTKFKEGAGIAYNTGFFARDWRNPMDLCWKNGAQAYVGLWETNDTYEDSSRISRRLSGKLLANTSHIRTILLNFDQNAHQLVKVGDVLDVDDVLCYIEEALAGQSSLNDETVENLKRLSRSAPRAKYKGTVDKIEVIYFGDKEDMSASLSKIATKADGQRARLAKALGKGAATTGRITTPARVDGQQVDLNMVAIRVFITGQTLMGDGDKLVVGNQLKSVITGTIEGTFQTDGEVIKGAGPVDVDVQFSYRSINARIVNSPILMGIGNLLLEALGREMAAKFNA</sequence>
<evidence type="ECO:0000313" key="2">
    <source>
        <dbReference type="Proteomes" id="UP000204235"/>
    </source>
</evidence>
<dbReference type="RefSeq" id="YP_009010198.1">
    <property type="nucleotide sequence ID" value="NC_023610.1"/>
</dbReference>
<reference evidence="1 2" key="1">
    <citation type="journal article" date="2014" name="FEMS Microbiol. Lett.">
        <title>The genome of the Erwinia amylovora phage PhiEaH1 reveals greater diversity and broadens the applicability of phages for the treatment of fire blight.</title>
        <authorList>
            <person name="Meczker K."/>
            <person name="Domotor D."/>
            <person name="Vass J."/>
            <person name="Rakhely G."/>
            <person name="Schneider G."/>
            <person name="Kovacs T."/>
        </authorList>
    </citation>
    <scope>NUCLEOTIDE SEQUENCE [LARGE SCALE GENOMIC DNA]</scope>
</reference>
<dbReference type="KEGG" id="vg:18501040"/>
<dbReference type="SUPFAM" id="SSF64484">
    <property type="entry name" value="beta and beta-prime subunits of DNA dependent RNA-polymerase"/>
    <property type="match status" value="1"/>
</dbReference>
<dbReference type="GeneID" id="18501040"/>
<protein>
    <submittedName>
        <fullName evidence="1">RNA polymerase beta subunit</fullName>
    </submittedName>
</protein>
<evidence type="ECO:0000313" key="1">
    <source>
        <dbReference type="EMBL" id="AGX01867.1"/>
    </source>
</evidence>
<proteinExistence type="predicted"/>